<gene>
    <name evidence="1" type="ORF">BofuT4_P011470.1</name>
</gene>
<dbReference type="Proteomes" id="UP000008177">
    <property type="component" value="Unplaced contigs"/>
</dbReference>
<accession>G2XS34</accession>
<name>G2XS34_BOTF4</name>
<organism evidence="1 2">
    <name type="scientific">Botryotinia fuckeliana (strain T4)</name>
    <name type="common">Noble rot fungus</name>
    <name type="synonym">Botrytis cinerea</name>
    <dbReference type="NCBI Taxonomy" id="999810"/>
    <lineage>
        <taxon>Eukaryota</taxon>
        <taxon>Fungi</taxon>
        <taxon>Dikarya</taxon>
        <taxon>Ascomycota</taxon>
        <taxon>Pezizomycotina</taxon>
        <taxon>Leotiomycetes</taxon>
        <taxon>Helotiales</taxon>
        <taxon>Sclerotiniaceae</taxon>
        <taxon>Botrytis</taxon>
    </lineage>
</organism>
<dbReference type="AlphaFoldDB" id="G2XS34"/>
<evidence type="ECO:0000313" key="1">
    <source>
        <dbReference type="EMBL" id="CCD43471.1"/>
    </source>
</evidence>
<reference evidence="2" key="1">
    <citation type="journal article" date="2011" name="PLoS Genet.">
        <title>Genomic analysis of the necrotrophic fungal pathogens Sclerotinia sclerotiorum and Botrytis cinerea.</title>
        <authorList>
            <person name="Amselem J."/>
            <person name="Cuomo C.A."/>
            <person name="van Kan J.A."/>
            <person name="Viaud M."/>
            <person name="Benito E.P."/>
            <person name="Couloux A."/>
            <person name="Coutinho P.M."/>
            <person name="de Vries R.P."/>
            <person name="Dyer P.S."/>
            <person name="Fillinger S."/>
            <person name="Fournier E."/>
            <person name="Gout L."/>
            <person name="Hahn M."/>
            <person name="Kohn L."/>
            <person name="Lapalu N."/>
            <person name="Plummer K.M."/>
            <person name="Pradier J.M."/>
            <person name="Quevillon E."/>
            <person name="Sharon A."/>
            <person name="Simon A."/>
            <person name="ten Have A."/>
            <person name="Tudzynski B."/>
            <person name="Tudzynski P."/>
            <person name="Wincker P."/>
            <person name="Andrew M."/>
            <person name="Anthouard V."/>
            <person name="Beever R.E."/>
            <person name="Beffa R."/>
            <person name="Benoit I."/>
            <person name="Bouzid O."/>
            <person name="Brault B."/>
            <person name="Chen Z."/>
            <person name="Choquer M."/>
            <person name="Collemare J."/>
            <person name="Cotton P."/>
            <person name="Danchin E.G."/>
            <person name="Da Silva C."/>
            <person name="Gautier A."/>
            <person name="Giraud C."/>
            <person name="Giraud T."/>
            <person name="Gonzalez C."/>
            <person name="Grossetete S."/>
            <person name="Guldener U."/>
            <person name="Henrissat B."/>
            <person name="Howlett B.J."/>
            <person name="Kodira C."/>
            <person name="Kretschmer M."/>
            <person name="Lappartient A."/>
            <person name="Leroch M."/>
            <person name="Levis C."/>
            <person name="Mauceli E."/>
            <person name="Neuveglise C."/>
            <person name="Oeser B."/>
            <person name="Pearson M."/>
            <person name="Poulain J."/>
            <person name="Poussereau N."/>
            <person name="Quesneville H."/>
            <person name="Rascle C."/>
            <person name="Schumacher J."/>
            <person name="Segurens B."/>
            <person name="Sexton A."/>
            <person name="Silva E."/>
            <person name="Sirven C."/>
            <person name="Soanes D.M."/>
            <person name="Talbot N.J."/>
            <person name="Templeton M."/>
            <person name="Yandava C."/>
            <person name="Yarden O."/>
            <person name="Zeng Q."/>
            <person name="Rollins J.A."/>
            <person name="Lebrun M.H."/>
            <person name="Dickman M."/>
        </authorList>
    </citation>
    <scope>NUCLEOTIDE SEQUENCE [LARGE SCALE GENOMIC DNA]</scope>
    <source>
        <strain evidence="2">T4</strain>
    </source>
</reference>
<proteinExistence type="predicted"/>
<dbReference type="InParanoid" id="G2XS34"/>
<dbReference type="HOGENOM" id="CLU_141123_0_0_1"/>
<sequence length="158" mass="17676">MCRYIHVCYKLCPYTHSKYTPISVCPRAKERQKVVEEKGTCDACSRSARKAREKVRAQLVGMGIRRGRNGEGKRKGVENTVARIEGPVGGPKMLVKTHIPEDIEIVNLEVSIDPAHGDITSHYPLINTRSKGRYDGREHQRSSSSDIPAGWCDLGLEM</sequence>
<evidence type="ECO:0000313" key="2">
    <source>
        <dbReference type="Proteomes" id="UP000008177"/>
    </source>
</evidence>
<dbReference type="OrthoDB" id="3526285at2759"/>
<dbReference type="EMBL" id="FQ790260">
    <property type="protein sequence ID" value="CCD43471.1"/>
    <property type="molecule type" value="Genomic_DNA"/>
</dbReference>
<protein>
    <submittedName>
        <fullName evidence="1">Uncharacterized protein</fullName>
    </submittedName>
</protein>